<dbReference type="InterPro" id="IPR017871">
    <property type="entry name" value="ABC_transporter-like_CS"/>
</dbReference>
<evidence type="ECO:0000256" key="9">
    <source>
        <dbReference type="SAM" id="MobiDB-lite"/>
    </source>
</evidence>
<dbReference type="GO" id="GO:0016887">
    <property type="term" value="F:ATP hydrolysis activity"/>
    <property type="evidence" value="ECO:0007669"/>
    <property type="project" value="InterPro"/>
</dbReference>
<name>A0A8J2U8V3_9BACT</name>
<evidence type="ECO:0000256" key="3">
    <source>
        <dbReference type="ARBA" id="ARBA00022475"/>
    </source>
</evidence>
<feature type="transmembrane region" description="Helical" evidence="10">
    <location>
        <begin position="20"/>
        <end position="41"/>
    </location>
</feature>
<protein>
    <recommendedName>
        <fullName evidence="15">ABC transporter ATP-binding protein</fullName>
    </recommendedName>
</protein>
<dbReference type="PROSITE" id="PS50893">
    <property type="entry name" value="ABC_TRANSPORTER_2"/>
    <property type="match status" value="1"/>
</dbReference>
<dbReference type="GO" id="GO:0005524">
    <property type="term" value="F:ATP binding"/>
    <property type="evidence" value="ECO:0007669"/>
    <property type="project" value="UniProtKB-KW"/>
</dbReference>
<dbReference type="InterPro" id="IPR036640">
    <property type="entry name" value="ABC1_TM_sf"/>
</dbReference>
<dbReference type="AlphaFoldDB" id="A0A8J2U8V3"/>
<dbReference type="InterPro" id="IPR003439">
    <property type="entry name" value="ABC_transporter-like_ATP-bd"/>
</dbReference>
<feature type="region of interest" description="Disordered" evidence="9">
    <location>
        <begin position="643"/>
        <end position="671"/>
    </location>
</feature>
<dbReference type="EMBL" id="BMJC01000001">
    <property type="protein sequence ID" value="GGA87159.1"/>
    <property type="molecule type" value="Genomic_DNA"/>
</dbReference>
<dbReference type="GO" id="GO:0034040">
    <property type="term" value="F:ATPase-coupled lipid transmembrane transporter activity"/>
    <property type="evidence" value="ECO:0007669"/>
    <property type="project" value="TreeGrafter"/>
</dbReference>
<comment type="caution">
    <text evidence="13">The sequence shown here is derived from an EMBL/GenBank/DDBJ whole genome shotgun (WGS) entry which is preliminary data.</text>
</comment>
<dbReference type="PANTHER" id="PTHR24221">
    <property type="entry name" value="ATP-BINDING CASSETTE SUB-FAMILY B"/>
    <property type="match status" value="1"/>
</dbReference>
<evidence type="ECO:0000256" key="1">
    <source>
        <dbReference type="ARBA" id="ARBA00004651"/>
    </source>
</evidence>
<keyword evidence="7 10" id="KW-1133">Transmembrane helix</keyword>
<keyword evidence="3" id="KW-1003">Cell membrane</keyword>
<dbReference type="SMART" id="SM00382">
    <property type="entry name" value="AAA"/>
    <property type="match status" value="1"/>
</dbReference>
<dbReference type="FunFam" id="3.40.50.300:FF:000299">
    <property type="entry name" value="ABC transporter ATP-binding protein/permease"/>
    <property type="match status" value="1"/>
</dbReference>
<evidence type="ECO:0000256" key="6">
    <source>
        <dbReference type="ARBA" id="ARBA00022840"/>
    </source>
</evidence>
<evidence type="ECO:0000313" key="13">
    <source>
        <dbReference type="EMBL" id="GGA87159.1"/>
    </source>
</evidence>
<evidence type="ECO:0008006" key="15">
    <source>
        <dbReference type="Google" id="ProtNLM"/>
    </source>
</evidence>
<evidence type="ECO:0000259" key="12">
    <source>
        <dbReference type="PROSITE" id="PS50929"/>
    </source>
</evidence>
<dbReference type="PROSITE" id="PS50929">
    <property type="entry name" value="ABC_TM1F"/>
    <property type="match status" value="1"/>
</dbReference>
<dbReference type="SUPFAM" id="SSF90123">
    <property type="entry name" value="ABC transporter transmembrane region"/>
    <property type="match status" value="1"/>
</dbReference>
<reference evidence="13" key="2">
    <citation type="submission" date="2020-09" db="EMBL/GenBank/DDBJ databases">
        <authorList>
            <person name="Sun Q."/>
            <person name="Zhou Y."/>
        </authorList>
    </citation>
    <scope>NUCLEOTIDE SEQUENCE</scope>
    <source>
        <strain evidence="13">CGMCC 1.15448</strain>
    </source>
</reference>
<feature type="domain" description="ABC transporter" evidence="11">
    <location>
        <begin position="411"/>
        <end position="645"/>
    </location>
</feature>
<sequence length="671" mass="73907">MKKAVWRNVYRLILPYRKKFLWVVTLGLLSTGVGLVEPLIYREAINDVAGLFVRQARENARKDLGVDADEEENIRSMIRNEVPDSTQAATDSASISGTPHSPAAVVPKTPAGTSPTAHSRGHVAARSPKQALNTLLWAVAWLFVINLIGTLLWRLGENTNTRLSCLIEQRFIQGTFAHVLRLPLSFFSRRSTAAIAKQIDQSEEVTGIVNGFSQQILPELISLLGILAIMLWQNVALTTVALVTIPFYILIAWRSAGRLESGLSNYYSRWEEVSSRIQDGLAGIKTVKLSGAEQREVDQLQASAGEAYQDYIKRARLANKYVFWETMLSHLSTALVFGYGGYLTLENRLTPGDVVMFVAYLDRLYGPIDTLASLWVELQQNIASIARAFRLLDKGVEEKAGSGLHIRHGKIEFRDVYFSYTPEREVLKGLSFTLRPGTTTALVGGSGAGKTTTADLLMRLYDPSEGSILIDGQDLRTLDAASVRRQIGVVSTDGAVFRGTLADNIRYKRPSATDAEVEQAAIAAGMHSTLDRLPQGLQTPVGESGMGLSVGERQRVQIARVLVAKPRILVLDEATANLDYATEGEVRKTLEGLRRHTTIIIIAHRYSMVRDADHVIVLAEGAVEEEGTPAELLANGGWFAEWARAAEEDQAEDEDSGEEEENTEEEGEEEE</sequence>
<dbReference type="InterPro" id="IPR027417">
    <property type="entry name" value="P-loop_NTPase"/>
</dbReference>
<evidence type="ECO:0000256" key="10">
    <source>
        <dbReference type="SAM" id="Phobius"/>
    </source>
</evidence>
<dbReference type="InterPro" id="IPR011527">
    <property type="entry name" value="ABC1_TM_dom"/>
</dbReference>
<dbReference type="SUPFAM" id="SSF52540">
    <property type="entry name" value="P-loop containing nucleoside triphosphate hydrolases"/>
    <property type="match status" value="1"/>
</dbReference>
<evidence type="ECO:0000256" key="5">
    <source>
        <dbReference type="ARBA" id="ARBA00022741"/>
    </source>
</evidence>
<feature type="domain" description="ABC transmembrane type-1" evidence="12">
    <location>
        <begin position="127"/>
        <end position="380"/>
    </location>
</feature>
<keyword evidence="14" id="KW-1185">Reference proteome</keyword>
<evidence type="ECO:0000259" key="11">
    <source>
        <dbReference type="PROSITE" id="PS50893"/>
    </source>
</evidence>
<reference evidence="13" key="1">
    <citation type="journal article" date="2014" name="Int. J. Syst. Evol. Microbiol.">
        <title>Complete genome sequence of Corynebacterium casei LMG S-19264T (=DSM 44701T), isolated from a smear-ripened cheese.</title>
        <authorList>
            <consortium name="US DOE Joint Genome Institute (JGI-PGF)"/>
            <person name="Walter F."/>
            <person name="Albersmeier A."/>
            <person name="Kalinowski J."/>
            <person name="Ruckert C."/>
        </authorList>
    </citation>
    <scope>NUCLEOTIDE SEQUENCE</scope>
    <source>
        <strain evidence="13">CGMCC 1.15448</strain>
    </source>
</reference>
<keyword evidence="5" id="KW-0547">Nucleotide-binding</keyword>
<keyword evidence="2" id="KW-0813">Transport</keyword>
<keyword evidence="6" id="KW-0067">ATP-binding</keyword>
<dbReference type="GO" id="GO:0140359">
    <property type="term" value="F:ABC-type transporter activity"/>
    <property type="evidence" value="ECO:0007669"/>
    <property type="project" value="InterPro"/>
</dbReference>
<dbReference type="GO" id="GO:0005886">
    <property type="term" value="C:plasma membrane"/>
    <property type="evidence" value="ECO:0007669"/>
    <property type="project" value="UniProtKB-SubCell"/>
</dbReference>
<evidence type="ECO:0000256" key="7">
    <source>
        <dbReference type="ARBA" id="ARBA00022989"/>
    </source>
</evidence>
<dbReference type="RefSeq" id="WP_188928763.1">
    <property type="nucleotide sequence ID" value="NZ_BMJC01000001.1"/>
</dbReference>
<dbReference type="Gene3D" id="3.40.50.300">
    <property type="entry name" value="P-loop containing nucleotide triphosphate hydrolases"/>
    <property type="match status" value="1"/>
</dbReference>
<evidence type="ECO:0000256" key="8">
    <source>
        <dbReference type="ARBA" id="ARBA00023136"/>
    </source>
</evidence>
<dbReference type="Pfam" id="PF00005">
    <property type="entry name" value="ABC_tran"/>
    <property type="match status" value="1"/>
</dbReference>
<dbReference type="PROSITE" id="PS00211">
    <property type="entry name" value="ABC_TRANSPORTER_1"/>
    <property type="match status" value="1"/>
</dbReference>
<organism evidence="13 14">
    <name type="scientific">Puia dinghuensis</name>
    <dbReference type="NCBI Taxonomy" id="1792502"/>
    <lineage>
        <taxon>Bacteria</taxon>
        <taxon>Pseudomonadati</taxon>
        <taxon>Bacteroidota</taxon>
        <taxon>Chitinophagia</taxon>
        <taxon>Chitinophagales</taxon>
        <taxon>Chitinophagaceae</taxon>
        <taxon>Puia</taxon>
    </lineage>
</organism>
<feature type="region of interest" description="Disordered" evidence="9">
    <location>
        <begin position="79"/>
        <end position="123"/>
    </location>
</feature>
<proteinExistence type="predicted"/>
<feature type="transmembrane region" description="Helical" evidence="10">
    <location>
        <begin position="135"/>
        <end position="153"/>
    </location>
</feature>
<dbReference type="InterPro" id="IPR039421">
    <property type="entry name" value="Type_1_exporter"/>
</dbReference>
<evidence type="ECO:0000313" key="14">
    <source>
        <dbReference type="Proteomes" id="UP000607559"/>
    </source>
</evidence>
<dbReference type="Proteomes" id="UP000607559">
    <property type="component" value="Unassembled WGS sequence"/>
</dbReference>
<dbReference type="Pfam" id="PF00664">
    <property type="entry name" value="ABC_membrane"/>
    <property type="match status" value="1"/>
</dbReference>
<feature type="compositionally biased region" description="Polar residues" evidence="9">
    <location>
        <begin position="83"/>
        <end position="99"/>
    </location>
</feature>
<comment type="subcellular location">
    <subcellularLocation>
        <location evidence="1">Cell membrane</location>
        <topology evidence="1">Multi-pass membrane protein</topology>
    </subcellularLocation>
</comment>
<dbReference type="InterPro" id="IPR003593">
    <property type="entry name" value="AAA+_ATPase"/>
</dbReference>
<dbReference type="Gene3D" id="1.20.1560.10">
    <property type="entry name" value="ABC transporter type 1, transmembrane domain"/>
    <property type="match status" value="1"/>
</dbReference>
<dbReference type="PANTHER" id="PTHR24221:SF654">
    <property type="entry name" value="ATP-BINDING CASSETTE SUB-FAMILY B MEMBER 6"/>
    <property type="match status" value="1"/>
</dbReference>
<evidence type="ECO:0000256" key="4">
    <source>
        <dbReference type="ARBA" id="ARBA00022692"/>
    </source>
</evidence>
<evidence type="ECO:0000256" key="2">
    <source>
        <dbReference type="ARBA" id="ARBA00022448"/>
    </source>
</evidence>
<feature type="transmembrane region" description="Helical" evidence="10">
    <location>
        <begin position="220"/>
        <end position="251"/>
    </location>
</feature>
<gene>
    <name evidence="13" type="ORF">GCM10011511_07860</name>
</gene>
<feature type="compositionally biased region" description="Acidic residues" evidence="9">
    <location>
        <begin position="648"/>
        <end position="671"/>
    </location>
</feature>
<accession>A0A8J2U8V3</accession>
<keyword evidence="8 10" id="KW-0472">Membrane</keyword>
<dbReference type="CDD" id="cd07346">
    <property type="entry name" value="ABC_6TM_exporters"/>
    <property type="match status" value="1"/>
</dbReference>
<keyword evidence="4 10" id="KW-0812">Transmembrane</keyword>